<dbReference type="SUPFAM" id="SSF47113">
    <property type="entry name" value="Histone-fold"/>
    <property type="match status" value="1"/>
</dbReference>
<dbReference type="GO" id="GO:0046982">
    <property type="term" value="F:protein heterodimerization activity"/>
    <property type="evidence" value="ECO:0007669"/>
    <property type="project" value="InterPro"/>
</dbReference>
<organism evidence="2 3">
    <name type="scientific">Enterospora canceri</name>
    <dbReference type="NCBI Taxonomy" id="1081671"/>
    <lineage>
        <taxon>Eukaryota</taxon>
        <taxon>Fungi</taxon>
        <taxon>Fungi incertae sedis</taxon>
        <taxon>Microsporidia</taxon>
        <taxon>Enterocytozoonidae</taxon>
        <taxon>Enterospora</taxon>
    </lineage>
</organism>
<reference evidence="2 3" key="1">
    <citation type="journal article" date="2017" name="Environ. Microbiol.">
        <title>Decay of the glycolytic pathway and adaptation to intranuclear parasitism within Enterocytozoonidae microsporidia.</title>
        <authorList>
            <person name="Wiredu Boakye D."/>
            <person name="Jaroenlak P."/>
            <person name="Prachumwat A."/>
            <person name="Williams T.A."/>
            <person name="Bateman K.S."/>
            <person name="Itsathitphaisarn O."/>
            <person name="Sritunyalucksana K."/>
            <person name="Paszkiewicz K.H."/>
            <person name="Moore K.A."/>
            <person name="Stentiford G.D."/>
            <person name="Williams B.A."/>
        </authorList>
    </citation>
    <scope>NUCLEOTIDE SEQUENCE [LARGE SCALE GENOMIC DNA]</scope>
    <source>
        <strain evidence="2 3">GB1</strain>
    </source>
</reference>
<sequence>MLLRRFFGETEFNNYDVFPSKIPYKNSVFCYPKMPGKSGKRDVKKTSSGDKNRMFFKLTQVKRIMKHTTYMRVSKDAQVAMSSALAYIILELLDGGKIMAHDDGNKKKISPRHLSNAINADGELSSLLKDYVIQSGGCRGFRLPEVTRKN</sequence>
<keyword evidence="3" id="KW-1185">Reference proteome</keyword>
<proteinExistence type="predicted"/>
<name>A0A1Y1S9D9_9MICR</name>
<dbReference type="InterPro" id="IPR009072">
    <property type="entry name" value="Histone-fold"/>
</dbReference>
<dbReference type="PANTHER" id="PTHR23430">
    <property type="entry name" value="HISTONE H2A"/>
    <property type="match status" value="1"/>
</dbReference>
<dbReference type="Proteomes" id="UP000192639">
    <property type="component" value="Unassembled WGS sequence"/>
</dbReference>
<dbReference type="Pfam" id="PF00808">
    <property type="entry name" value="CBFD_NFYB_HMF"/>
    <property type="match status" value="1"/>
</dbReference>
<dbReference type="GO" id="GO:0030527">
    <property type="term" value="F:structural constituent of chromatin"/>
    <property type="evidence" value="ECO:0007669"/>
    <property type="project" value="InterPro"/>
</dbReference>
<evidence type="ECO:0000313" key="2">
    <source>
        <dbReference type="EMBL" id="ORD94818.1"/>
    </source>
</evidence>
<gene>
    <name evidence="2" type="primary">H2A</name>
    <name evidence="2" type="ORF">ECANGB1_2214</name>
</gene>
<dbReference type="AlphaFoldDB" id="A0A1Y1S9D9"/>
<evidence type="ECO:0000259" key="1">
    <source>
        <dbReference type="Pfam" id="PF00808"/>
    </source>
</evidence>
<comment type="caution">
    <text evidence="2">The sequence shown here is derived from an EMBL/GenBank/DDBJ whole genome shotgun (WGS) entry which is preliminary data.</text>
</comment>
<dbReference type="VEuPathDB" id="MicrosporidiaDB:ECANGB1_2214"/>
<accession>A0A1Y1S9D9</accession>
<feature type="domain" description="Transcription factor CBF/NF-Y/archaeal histone" evidence="1">
    <location>
        <begin position="56"/>
        <end position="118"/>
    </location>
</feature>
<protein>
    <submittedName>
        <fullName evidence="2">H2A</fullName>
    </submittedName>
</protein>
<dbReference type="OrthoDB" id="9421954at2759"/>
<dbReference type="InterPro" id="IPR002119">
    <property type="entry name" value="Histone_H2A"/>
</dbReference>
<dbReference type="GO" id="GO:0000786">
    <property type="term" value="C:nucleosome"/>
    <property type="evidence" value="ECO:0007669"/>
    <property type="project" value="InterPro"/>
</dbReference>
<evidence type="ECO:0000313" key="3">
    <source>
        <dbReference type="Proteomes" id="UP000192639"/>
    </source>
</evidence>
<dbReference type="InterPro" id="IPR003958">
    <property type="entry name" value="CBFA_NFYB_domain"/>
</dbReference>
<dbReference type="GO" id="GO:0003677">
    <property type="term" value="F:DNA binding"/>
    <property type="evidence" value="ECO:0007669"/>
    <property type="project" value="InterPro"/>
</dbReference>
<dbReference type="EMBL" id="LWDP01000008">
    <property type="protein sequence ID" value="ORD94818.1"/>
    <property type="molecule type" value="Genomic_DNA"/>
</dbReference>
<dbReference type="SMART" id="SM00414">
    <property type="entry name" value="H2A"/>
    <property type="match status" value="1"/>
</dbReference>
<dbReference type="Gene3D" id="1.10.20.10">
    <property type="entry name" value="Histone, subunit A"/>
    <property type="match status" value="1"/>
</dbReference>